<dbReference type="PROSITE" id="PS00332">
    <property type="entry name" value="SOD_CU_ZN_2"/>
    <property type="match status" value="1"/>
</dbReference>
<dbReference type="InterPro" id="IPR024134">
    <property type="entry name" value="SOD_Cu/Zn_/chaperone"/>
</dbReference>
<evidence type="ECO:0000256" key="4">
    <source>
        <dbReference type="SAM" id="SignalP"/>
    </source>
</evidence>
<gene>
    <name evidence="6" type="primary">sodC</name>
    <name evidence="6" type="ORF">D7316_02809</name>
</gene>
<sequence length="230" mass="23449">MTVNHNPRRFARPGSIRVRRTLAVLASAGIVGGALAACTPDEPPTNVPGTTPSVVTGNQAPPGEVDDADGIGQAPKENATASLIDDSGKTVGEATFAPSGSSVKVSVRVTSGLPAGFHGMHIHQNGVCQTGGSEAFSSAGSHLQVDGRTSHPSSGDLVSINILKDGTGETVTTTDAVNLEQIVGKAIVIHEKADNFANIPTRYAPAPDEQTMKTGDAGNRIACGVIEAHE</sequence>
<feature type="chain" id="PRO_5018041831" description="Superoxide dismutase [Cu-Zn]" evidence="4">
    <location>
        <begin position="37"/>
        <end position="230"/>
    </location>
</feature>
<name>A0A3G8JMT5_9ACTN</name>
<proteinExistence type="inferred from homology"/>
<dbReference type="InterPro" id="IPR036423">
    <property type="entry name" value="SOD-like_Cu/Zn_dom_sf"/>
</dbReference>
<keyword evidence="4" id="KW-0732">Signal</keyword>
<keyword evidence="3 6" id="KW-0560">Oxidoreductase</keyword>
<evidence type="ECO:0000259" key="5">
    <source>
        <dbReference type="Pfam" id="PF00080"/>
    </source>
</evidence>
<protein>
    <recommendedName>
        <fullName evidence="3">Superoxide dismutase [Cu-Zn]</fullName>
        <ecNumber evidence="3">1.15.1.1</ecNumber>
    </recommendedName>
</protein>
<dbReference type="AlphaFoldDB" id="A0A3G8JMT5"/>
<dbReference type="PANTHER" id="PTHR10003">
    <property type="entry name" value="SUPEROXIDE DISMUTASE CU-ZN -RELATED"/>
    <property type="match status" value="1"/>
</dbReference>
<keyword evidence="3" id="KW-0479">Metal-binding</keyword>
<organism evidence="6 7">
    <name type="scientific">Gordonia insulae</name>
    <dbReference type="NCBI Taxonomy" id="2420509"/>
    <lineage>
        <taxon>Bacteria</taxon>
        <taxon>Bacillati</taxon>
        <taxon>Actinomycetota</taxon>
        <taxon>Actinomycetes</taxon>
        <taxon>Mycobacteriales</taxon>
        <taxon>Gordoniaceae</taxon>
        <taxon>Gordonia</taxon>
    </lineage>
</organism>
<dbReference type="Pfam" id="PF00080">
    <property type="entry name" value="Sod_Cu"/>
    <property type="match status" value="1"/>
</dbReference>
<dbReference type="GO" id="GO:0004784">
    <property type="term" value="F:superoxide dismutase activity"/>
    <property type="evidence" value="ECO:0007669"/>
    <property type="project" value="UniProtKB-EC"/>
</dbReference>
<keyword evidence="3" id="KW-0862">Zinc</keyword>
<evidence type="ECO:0000256" key="3">
    <source>
        <dbReference type="RuleBase" id="RU000393"/>
    </source>
</evidence>
<dbReference type="GO" id="GO:0005507">
    <property type="term" value="F:copper ion binding"/>
    <property type="evidence" value="ECO:0007669"/>
    <property type="project" value="InterPro"/>
</dbReference>
<evidence type="ECO:0000313" key="6">
    <source>
        <dbReference type="EMBL" id="AZG46208.1"/>
    </source>
</evidence>
<dbReference type="OrthoDB" id="9792957at2"/>
<dbReference type="InterPro" id="IPR018152">
    <property type="entry name" value="SOD_Cu/Zn_BS"/>
</dbReference>
<comment type="function">
    <text evidence="2">Destroys radicals which are normally produced within the cells and which are toxic to biological systems. May play a role in favoring mycobacterial survival in phagocytes.</text>
</comment>
<evidence type="ECO:0000313" key="7">
    <source>
        <dbReference type="Proteomes" id="UP000271469"/>
    </source>
</evidence>
<feature type="domain" description="Superoxide dismutase copper/zinc binding" evidence="5">
    <location>
        <begin position="92"/>
        <end position="226"/>
    </location>
</feature>
<dbReference type="RefSeq" id="WP_124708756.1">
    <property type="nucleotide sequence ID" value="NZ_CP033972.1"/>
</dbReference>
<dbReference type="Proteomes" id="UP000271469">
    <property type="component" value="Chromosome"/>
</dbReference>
<dbReference type="EC" id="1.15.1.1" evidence="3"/>
<dbReference type="InterPro" id="IPR001424">
    <property type="entry name" value="SOD_Cu_Zn_dom"/>
</dbReference>
<dbReference type="SUPFAM" id="SSF49329">
    <property type="entry name" value="Cu,Zn superoxide dismutase-like"/>
    <property type="match status" value="1"/>
</dbReference>
<dbReference type="Gene3D" id="2.60.40.200">
    <property type="entry name" value="Superoxide dismutase, copper/zinc binding domain"/>
    <property type="match status" value="1"/>
</dbReference>
<dbReference type="KEGG" id="gom:D7316_02809"/>
<comment type="cofactor">
    <cofactor evidence="3">
        <name>Zn(2+)</name>
        <dbReference type="ChEBI" id="CHEBI:29105"/>
    </cofactor>
    <text evidence="3">Binds 1 zinc ion per subunit.</text>
</comment>
<keyword evidence="3" id="KW-0186">Copper</keyword>
<feature type="signal peptide" evidence="4">
    <location>
        <begin position="1"/>
        <end position="36"/>
    </location>
</feature>
<evidence type="ECO:0000256" key="2">
    <source>
        <dbReference type="ARBA" id="ARBA00024900"/>
    </source>
</evidence>
<comment type="cofactor">
    <cofactor evidence="3">
        <name>Cu cation</name>
        <dbReference type="ChEBI" id="CHEBI:23378"/>
    </cofactor>
    <text evidence="3">Binds 1 copper ion per subunit.</text>
</comment>
<evidence type="ECO:0000256" key="1">
    <source>
        <dbReference type="ARBA" id="ARBA00010457"/>
    </source>
</evidence>
<accession>A0A3G8JMT5</accession>
<comment type="similarity">
    <text evidence="1 3">Belongs to the Cu-Zn superoxide dismutase family.</text>
</comment>
<comment type="catalytic activity">
    <reaction evidence="3">
        <text>2 superoxide + 2 H(+) = H2O2 + O2</text>
        <dbReference type="Rhea" id="RHEA:20696"/>
        <dbReference type="ChEBI" id="CHEBI:15378"/>
        <dbReference type="ChEBI" id="CHEBI:15379"/>
        <dbReference type="ChEBI" id="CHEBI:16240"/>
        <dbReference type="ChEBI" id="CHEBI:18421"/>
        <dbReference type="EC" id="1.15.1.1"/>
    </reaction>
</comment>
<dbReference type="NCBIfam" id="NF047631">
    <property type="entry name" value="SodCMycob"/>
    <property type="match status" value="1"/>
</dbReference>
<reference evidence="6 7" key="1">
    <citation type="submission" date="2018-11" db="EMBL/GenBank/DDBJ databases">
        <title>Gordonia insulae sp. nov., isolated from an island soil.</title>
        <authorList>
            <person name="Kim Y.S."/>
            <person name="Kim S.B."/>
        </authorList>
    </citation>
    <scope>NUCLEOTIDE SEQUENCE [LARGE SCALE GENOMIC DNA]</scope>
    <source>
        <strain evidence="6 7">MMS17-SY073</strain>
    </source>
</reference>
<keyword evidence="7" id="KW-1185">Reference proteome</keyword>
<dbReference type="EMBL" id="CP033972">
    <property type="protein sequence ID" value="AZG46208.1"/>
    <property type="molecule type" value="Genomic_DNA"/>
</dbReference>